<evidence type="ECO:0000313" key="1">
    <source>
        <dbReference type="EMBL" id="EKX31229.1"/>
    </source>
</evidence>
<name>L1I8U2_GUITC</name>
<reference evidence="4" key="3">
    <citation type="submission" date="2015-06" db="UniProtKB">
        <authorList>
            <consortium name="EnsemblProtists"/>
        </authorList>
    </citation>
    <scope>IDENTIFICATION</scope>
</reference>
<dbReference type="KEGG" id="gtt:GUITHDRAFT_121304"/>
<dbReference type="EnsemblProtists" id="EKX32517">
    <property type="protein sequence ID" value="EKX32517"/>
    <property type="gene ID" value="GUITHDRAFT_121304"/>
</dbReference>
<reference evidence="2 5" key="1">
    <citation type="journal article" date="2012" name="Nature">
        <title>Algal genomes reveal evolutionary mosaicism and the fate of nucleomorphs.</title>
        <authorList>
            <consortium name="DOE Joint Genome Institute"/>
            <person name="Curtis B.A."/>
            <person name="Tanifuji G."/>
            <person name="Burki F."/>
            <person name="Gruber A."/>
            <person name="Irimia M."/>
            <person name="Maruyama S."/>
            <person name="Arias M.C."/>
            <person name="Ball S.G."/>
            <person name="Gile G.H."/>
            <person name="Hirakawa Y."/>
            <person name="Hopkins J.F."/>
            <person name="Kuo A."/>
            <person name="Rensing S.A."/>
            <person name="Schmutz J."/>
            <person name="Symeonidi A."/>
            <person name="Elias M."/>
            <person name="Eveleigh R.J."/>
            <person name="Herman E.K."/>
            <person name="Klute M.J."/>
            <person name="Nakayama T."/>
            <person name="Obornik M."/>
            <person name="Reyes-Prieto A."/>
            <person name="Armbrust E.V."/>
            <person name="Aves S.J."/>
            <person name="Beiko R.G."/>
            <person name="Coutinho P."/>
            <person name="Dacks J.B."/>
            <person name="Durnford D.G."/>
            <person name="Fast N.M."/>
            <person name="Green B.R."/>
            <person name="Grisdale C.J."/>
            <person name="Hempel F."/>
            <person name="Henrissat B."/>
            <person name="Hoppner M.P."/>
            <person name="Ishida K."/>
            <person name="Kim E."/>
            <person name="Koreny L."/>
            <person name="Kroth P.G."/>
            <person name="Liu Y."/>
            <person name="Malik S.B."/>
            <person name="Maier U.G."/>
            <person name="McRose D."/>
            <person name="Mock T."/>
            <person name="Neilson J.A."/>
            <person name="Onodera N.T."/>
            <person name="Poole A.M."/>
            <person name="Pritham E.J."/>
            <person name="Richards T.A."/>
            <person name="Rocap G."/>
            <person name="Roy S.W."/>
            <person name="Sarai C."/>
            <person name="Schaack S."/>
            <person name="Shirato S."/>
            <person name="Slamovits C.H."/>
            <person name="Spencer D.F."/>
            <person name="Suzuki S."/>
            <person name="Worden A.Z."/>
            <person name="Zauner S."/>
            <person name="Barry K."/>
            <person name="Bell C."/>
            <person name="Bharti A.K."/>
            <person name="Crow J.A."/>
            <person name="Grimwood J."/>
            <person name="Kramer R."/>
            <person name="Lindquist E."/>
            <person name="Lucas S."/>
            <person name="Salamov A."/>
            <person name="McFadden G.I."/>
            <person name="Lane C.E."/>
            <person name="Keeling P.J."/>
            <person name="Gray M.W."/>
            <person name="Grigoriev I.V."/>
            <person name="Archibald J.M."/>
        </authorList>
    </citation>
    <scope>NUCLEOTIDE SEQUENCE</scope>
    <source>
        <strain evidence="2 5">CCMP2712</strain>
    </source>
</reference>
<dbReference type="GeneID" id="17287949"/>
<evidence type="ECO:0000313" key="2">
    <source>
        <dbReference type="EMBL" id="EKX32517.1"/>
    </source>
</evidence>
<gene>
    <name evidence="2" type="ORF">GUITHDRAFT_121304</name>
    <name evidence="1" type="ORF">GUITHDRAFT_122567</name>
</gene>
<dbReference type="HOGENOM" id="CLU_1226802_0_0_1"/>
<dbReference type="EMBL" id="JH993326">
    <property type="protein sequence ID" value="EKX31229.1"/>
    <property type="molecule type" value="Genomic_DNA"/>
</dbReference>
<evidence type="ECO:0000313" key="4">
    <source>
        <dbReference type="EnsemblProtists" id="EKX32517"/>
    </source>
</evidence>
<dbReference type="RefSeq" id="XP_005818209.1">
    <property type="nucleotide sequence ID" value="XM_005818152.1"/>
</dbReference>
<dbReference type="GeneID" id="17289255"/>
<dbReference type="AlphaFoldDB" id="L1I8U2"/>
<dbReference type="EMBL" id="JH993185">
    <property type="protein sequence ID" value="EKX32517.1"/>
    <property type="molecule type" value="Genomic_DNA"/>
</dbReference>
<accession>L1I8U2</accession>
<evidence type="ECO:0000313" key="3">
    <source>
        <dbReference type="EnsemblProtists" id="EKX31229"/>
    </source>
</evidence>
<dbReference type="Proteomes" id="UP000011087">
    <property type="component" value="Unassembled WGS sequence"/>
</dbReference>
<organism evidence="2">
    <name type="scientific">Guillardia theta (strain CCMP2712)</name>
    <name type="common">Cryptophyte</name>
    <dbReference type="NCBI Taxonomy" id="905079"/>
    <lineage>
        <taxon>Eukaryota</taxon>
        <taxon>Cryptophyceae</taxon>
        <taxon>Pyrenomonadales</taxon>
        <taxon>Geminigeraceae</taxon>
        <taxon>Guillardia</taxon>
    </lineage>
</organism>
<sequence length="226" mass="25227">MTIAKKRSKKNMDIELFDKGGNNDGGKIIIHAIPNLSEAIIQDVSDISKCISCDVVESWLHLVKWRSDCIRDTGCTRHMKPRNIDFVSTYFYPNLELLHTSGAALDTVTATGGYEELLRYWKRMRREGLYDPNGMTGIGVLNQNRRCQCRKKVAAGEGIDNFGQKDIPLMRQGIAKLLREQFKRFGAAQVAVGLGGRYSAKFPSSGGVADGHAEVERLQESGIYQQ</sequence>
<dbReference type="KEGG" id="gtt:GUITHDRAFT_122567"/>
<dbReference type="RefSeq" id="XP_005819497.1">
    <property type="nucleotide sequence ID" value="XM_005819440.1"/>
</dbReference>
<evidence type="ECO:0000313" key="5">
    <source>
        <dbReference type="Proteomes" id="UP000011087"/>
    </source>
</evidence>
<reference evidence="5" key="2">
    <citation type="submission" date="2012-11" db="EMBL/GenBank/DDBJ databases">
        <authorList>
            <person name="Kuo A."/>
            <person name="Curtis B.A."/>
            <person name="Tanifuji G."/>
            <person name="Burki F."/>
            <person name="Gruber A."/>
            <person name="Irimia M."/>
            <person name="Maruyama S."/>
            <person name="Arias M.C."/>
            <person name="Ball S.G."/>
            <person name="Gile G.H."/>
            <person name="Hirakawa Y."/>
            <person name="Hopkins J.F."/>
            <person name="Rensing S.A."/>
            <person name="Schmutz J."/>
            <person name="Symeonidi A."/>
            <person name="Elias M."/>
            <person name="Eveleigh R.J."/>
            <person name="Herman E.K."/>
            <person name="Klute M.J."/>
            <person name="Nakayama T."/>
            <person name="Obornik M."/>
            <person name="Reyes-Prieto A."/>
            <person name="Armbrust E.V."/>
            <person name="Aves S.J."/>
            <person name="Beiko R.G."/>
            <person name="Coutinho P."/>
            <person name="Dacks J.B."/>
            <person name="Durnford D.G."/>
            <person name="Fast N.M."/>
            <person name="Green B.R."/>
            <person name="Grisdale C."/>
            <person name="Hempe F."/>
            <person name="Henrissat B."/>
            <person name="Hoppner M.P."/>
            <person name="Ishida K.-I."/>
            <person name="Kim E."/>
            <person name="Koreny L."/>
            <person name="Kroth P.G."/>
            <person name="Liu Y."/>
            <person name="Malik S.-B."/>
            <person name="Maier U.G."/>
            <person name="McRose D."/>
            <person name="Mock T."/>
            <person name="Neilson J.A."/>
            <person name="Onodera N.T."/>
            <person name="Poole A.M."/>
            <person name="Pritham E.J."/>
            <person name="Richards T.A."/>
            <person name="Rocap G."/>
            <person name="Roy S.W."/>
            <person name="Sarai C."/>
            <person name="Schaack S."/>
            <person name="Shirato S."/>
            <person name="Slamovits C.H."/>
            <person name="Spencer D.F."/>
            <person name="Suzuki S."/>
            <person name="Worden A.Z."/>
            <person name="Zauner S."/>
            <person name="Barry K."/>
            <person name="Bell C."/>
            <person name="Bharti A.K."/>
            <person name="Crow J.A."/>
            <person name="Grimwood J."/>
            <person name="Kramer R."/>
            <person name="Lindquist E."/>
            <person name="Lucas S."/>
            <person name="Salamov A."/>
            <person name="McFadden G.I."/>
            <person name="Lane C.E."/>
            <person name="Keeling P.J."/>
            <person name="Gray M.W."/>
            <person name="Grigoriev I.V."/>
            <person name="Archibald J.M."/>
        </authorList>
    </citation>
    <scope>NUCLEOTIDE SEQUENCE</scope>
    <source>
        <strain evidence="5">CCMP2712</strain>
    </source>
</reference>
<dbReference type="PaxDb" id="55529-EKX31229"/>
<keyword evidence="5" id="KW-1185">Reference proteome</keyword>
<proteinExistence type="predicted"/>
<dbReference type="EnsemblProtists" id="EKX31229">
    <property type="protein sequence ID" value="EKX31229"/>
    <property type="gene ID" value="GUITHDRAFT_122567"/>
</dbReference>
<protein>
    <submittedName>
        <fullName evidence="2 3">Uncharacterized protein</fullName>
    </submittedName>
</protein>